<sequence>MALFKKLFNRDKTRNATDTKKAPAAKTGRQLILSEKDSDRRLTLIKEVTEENELEALIREADKETRQQIESVWLERLAPSGMLPSGANDQVLTRIASLTQDAALAKSAVAAIGDEPARLALAKEHSLARVRLAAAETITSADALHELQKHAQGKDKAVYRHCKDALAALNAEQEARQKIQDKIDYIRSNAETLLRLGYGPEFTGKVQILKQRWQNLQNAIEGFDTADIPALLEKLEAILTAQKEEEQKAAALEAELQQATEQQQRILAHLQDALESISDDSTAESLKETLLSEEGAWAEATAKHSASASQQKQYDNAVAEITTAASALQYLAEHEDVKGELSPEQAREHLPHLAWPHSASAPEWLTALRKAAGEKPKAAKPAPAKQDDSEARAKAEALIETLESALEAKVVADAANALKQIHRLNDKLTQKTQNQMQGRLRLLTNQLNELRDWQGFAVTPKKEALCEQMEALIDADIAPDLLAERIKELQTEWKSLGHSNDRDLWQRFQEASDKAFEPCKAYFAEQAQQREKLVSLRNQLTEELRHYEANMDWDSADWKTVQNTLNAARDTFRSYSPVDRASHQKTQKAFNDVCDAIYAHLKAEYDRNLDQKRALVSAAEAAANSDDMSAAAETVKKIQQDWKSVGVTPRGPDQKLWSQLRKHADSVFAQLNDARDARKAEINETVANAEAIVEEAKANAENHGIAAVTEAREKLAEIELPKGAHGRLVKSLSDIEERINSARSAAKAAEERGRWDTLLGLISTNETPESDAALPSGIEAAWFTQESSTADARKLCITMEILADVESPVQDKPARMELQVQRLAEGMGRNLSKEEERNALIKQWLTAGADTVLTERFIAALKAII</sequence>
<dbReference type="Proteomes" id="UP000185639">
    <property type="component" value="Unassembled WGS sequence"/>
</dbReference>
<dbReference type="EMBL" id="FTOH01000018">
    <property type="protein sequence ID" value="SIT20194.1"/>
    <property type="molecule type" value="Genomic_DNA"/>
</dbReference>
<feature type="coiled-coil region" evidence="1">
    <location>
        <begin position="232"/>
        <end position="269"/>
    </location>
</feature>
<evidence type="ECO:0000256" key="1">
    <source>
        <dbReference type="SAM" id="Coils"/>
    </source>
</evidence>
<dbReference type="RefSeq" id="WP_076518200.1">
    <property type="nucleotide sequence ID" value="NZ_FTOH01000018.1"/>
</dbReference>
<evidence type="ECO:0000313" key="3">
    <source>
        <dbReference type="EMBL" id="SIT20194.1"/>
    </source>
</evidence>
<feature type="region of interest" description="Disordered" evidence="2">
    <location>
        <begin position="372"/>
        <end position="392"/>
    </location>
</feature>
<accession>A0A1N7QBK8</accession>
<evidence type="ECO:0000313" key="4">
    <source>
        <dbReference type="Proteomes" id="UP000185639"/>
    </source>
</evidence>
<dbReference type="STRING" id="484498.SAMN05421686_11813"/>
<organism evidence="3 4">
    <name type="scientific">Thalassolituus maritimus</name>
    <dbReference type="NCBI Taxonomy" id="484498"/>
    <lineage>
        <taxon>Bacteria</taxon>
        <taxon>Pseudomonadati</taxon>
        <taxon>Pseudomonadota</taxon>
        <taxon>Gammaproteobacteria</taxon>
        <taxon>Oceanospirillales</taxon>
        <taxon>Oceanospirillaceae</taxon>
        <taxon>Thalassolituus</taxon>
    </lineage>
</organism>
<keyword evidence="4" id="KW-1185">Reference proteome</keyword>
<protein>
    <recommendedName>
        <fullName evidence="5">DUF349 domain-containing protein</fullName>
    </recommendedName>
</protein>
<evidence type="ECO:0000256" key="2">
    <source>
        <dbReference type="SAM" id="MobiDB-lite"/>
    </source>
</evidence>
<evidence type="ECO:0008006" key="5">
    <source>
        <dbReference type="Google" id="ProtNLM"/>
    </source>
</evidence>
<proteinExistence type="predicted"/>
<keyword evidence="1" id="KW-0175">Coiled coil</keyword>
<dbReference type="Pfam" id="PF03993">
    <property type="entry name" value="DUF349"/>
    <property type="match status" value="3"/>
</dbReference>
<dbReference type="InterPro" id="IPR007139">
    <property type="entry name" value="DUF349"/>
</dbReference>
<dbReference type="AlphaFoldDB" id="A0A1N7QBK8"/>
<name>A0A1N7QBK8_9GAMM</name>
<reference evidence="4" key="1">
    <citation type="submission" date="2017-01" db="EMBL/GenBank/DDBJ databases">
        <authorList>
            <person name="Varghese N."/>
            <person name="Submissions S."/>
        </authorList>
    </citation>
    <scope>NUCLEOTIDE SEQUENCE [LARGE SCALE GENOMIC DNA]</scope>
    <source>
        <strain evidence="4">DSM 24913</strain>
    </source>
</reference>
<gene>
    <name evidence="3" type="ORF">SAMN05421686_11813</name>
</gene>
<dbReference type="OrthoDB" id="5523335at2"/>